<keyword evidence="2" id="KW-1185">Reference proteome</keyword>
<sequence length="88" mass="10166">MALDIIIKSFFIFFVCHKDMDEMRWVCDGLLKSTVLSGITGGIVHSITLPAHYNNEDIYENKNIFVVMARSSDFWDRVRIAAAYNINY</sequence>
<evidence type="ECO:0000313" key="1">
    <source>
        <dbReference type="EMBL" id="CAG7592438.1"/>
    </source>
</evidence>
<dbReference type="EMBL" id="CAJVAF010000270">
    <property type="protein sequence ID" value="CAG7592438.1"/>
    <property type="molecule type" value="Genomic_DNA"/>
</dbReference>
<accession>A0A8S4BWS4</accession>
<gene>
    <name evidence="1" type="ORF">MHYMCMPASI_00562</name>
</gene>
<protein>
    <submittedName>
        <fullName evidence="1">Uncharacterized protein</fullName>
    </submittedName>
</protein>
<proteinExistence type="predicted"/>
<comment type="caution">
    <text evidence="1">The sequence shown here is derived from an EMBL/GenBank/DDBJ whole genome shotgun (WGS) entry which is preliminary data.</text>
</comment>
<dbReference type="Proteomes" id="UP000837675">
    <property type="component" value="Unassembled WGS sequence"/>
</dbReference>
<name>A0A8S4BWS4_9ACAR</name>
<organism evidence="1 2">
    <name type="scientific">Hyalomma marginatum</name>
    <dbReference type="NCBI Taxonomy" id="34627"/>
    <lineage>
        <taxon>Eukaryota</taxon>
        <taxon>Metazoa</taxon>
        <taxon>Ecdysozoa</taxon>
        <taxon>Arthropoda</taxon>
        <taxon>Chelicerata</taxon>
        <taxon>Arachnida</taxon>
        <taxon>Acari</taxon>
        <taxon>Parasitiformes</taxon>
        <taxon>Ixodida</taxon>
        <taxon>Ixodoidea</taxon>
        <taxon>Ixodidae</taxon>
        <taxon>Hyalomminae</taxon>
        <taxon>Hyalomma</taxon>
    </lineage>
</organism>
<dbReference type="AlphaFoldDB" id="A0A8S4BWS4"/>
<reference evidence="1" key="1">
    <citation type="submission" date="2021-06" db="EMBL/GenBank/DDBJ databases">
        <authorList>
            <person name="Nardi T."/>
            <person name="Nardi T."/>
        </authorList>
    </citation>
    <scope>NUCLEOTIDE SEQUENCE</scope>
</reference>
<evidence type="ECO:0000313" key="2">
    <source>
        <dbReference type="Proteomes" id="UP000837675"/>
    </source>
</evidence>